<keyword evidence="1" id="KW-0472">Membrane</keyword>
<dbReference type="AlphaFoldDB" id="A0A7Z0UE92"/>
<keyword evidence="1" id="KW-0812">Transmembrane</keyword>
<dbReference type="EMBL" id="JACCPJ010000006">
    <property type="protein sequence ID" value="NZD64176.1"/>
    <property type="molecule type" value="Genomic_DNA"/>
</dbReference>
<dbReference type="RefSeq" id="WP_171603082.1">
    <property type="nucleotide sequence ID" value="NZ_JABFCQ010000003.1"/>
</dbReference>
<organism evidence="2 3">
    <name type="scientific">Rhizobium changzhiense</name>
    <dbReference type="NCBI Taxonomy" id="2692317"/>
    <lineage>
        <taxon>Bacteria</taxon>
        <taxon>Pseudomonadati</taxon>
        <taxon>Pseudomonadota</taxon>
        <taxon>Alphaproteobacteria</taxon>
        <taxon>Hyphomicrobiales</taxon>
        <taxon>Rhizobiaceae</taxon>
        <taxon>Rhizobium/Agrobacterium group</taxon>
        <taxon>Rhizobium</taxon>
    </lineage>
</organism>
<reference evidence="2 3" key="1">
    <citation type="submission" date="2020-07" db="EMBL/GenBank/DDBJ databases">
        <authorList>
            <person name="Sun Q."/>
        </authorList>
    </citation>
    <scope>NUCLEOTIDE SEQUENCE [LARGE SCALE GENOMIC DNA]</scope>
    <source>
        <strain evidence="2 3">WYCCWR 11290</strain>
    </source>
</reference>
<comment type="caution">
    <text evidence="2">The sequence shown here is derived from an EMBL/GenBank/DDBJ whole genome shotgun (WGS) entry which is preliminary data.</text>
</comment>
<evidence type="ECO:0000313" key="3">
    <source>
        <dbReference type="Proteomes" id="UP000532162"/>
    </source>
</evidence>
<dbReference type="Proteomes" id="UP000532162">
    <property type="component" value="Unassembled WGS sequence"/>
</dbReference>
<sequence>MLKPEATLRRRQVKTSCNIKVVADRSADGFADASLMPAPNREIRIRQRQCRRLHGYFLGVAILFSAIACLFGPRMAFFRQCRNRLELIQ</sequence>
<proteinExistence type="predicted"/>
<feature type="transmembrane region" description="Helical" evidence="1">
    <location>
        <begin position="53"/>
        <end position="73"/>
    </location>
</feature>
<keyword evidence="1" id="KW-1133">Transmembrane helix</keyword>
<evidence type="ECO:0000313" key="2">
    <source>
        <dbReference type="EMBL" id="NZD64176.1"/>
    </source>
</evidence>
<accession>A0A7Z0UE92</accession>
<evidence type="ECO:0000256" key="1">
    <source>
        <dbReference type="SAM" id="Phobius"/>
    </source>
</evidence>
<name>A0A7Z0UE92_9HYPH</name>
<gene>
    <name evidence="2" type="ORF">HX900_24200</name>
</gene>
<protein>
    <submittedName>
        <fullName evidence="2">Uncharacterized protein</fullName>
    </submittedName>
</protein>